<evidence type="ECO:0008006" key="8">
    <source>
        <dbReference type="Google" id="ProtNLM"/>
    </source>
</evidence>
<dbReference type="InterPro" id="IPR029058">
    <property type="entry name" value="AB_hydrolase_fold"/>
</dbReference>
<organism evidence="6 7">
    <name type="scientific">Exophiala spinifera</name>
    <dbReference type="NCBI Taxonomy" id="91928"/>
    <lineage>
        <taxon>Eukaryota</taxon>
        <taxon>Fungi</taxon>
        <taxon>Dikarya</taxon>
        <taxon>Ascomycota</taxon>
        <taxon>Pezizomycotina</taxon>
        <taxon>Eurotiomycetes</taxon>
        <taxon>Chaetothyriomycetidae</taxon>
        <taxon>Chaetothyriales</taxon>
        <taxon>Herpotrichiellaceae</taxon>
        <taxon>Exophiala</taxon>
    </lineage>
</organism>
<keyword evidence="4" id="KW-0472">Membrane</keyword>
<evidence type="ECO:0000256" key="3">
    <source>
        <dbReference type="SAM" id="MobiDB-lite"/>
    </source>
</evidence>
<keyword evidence="4" id="KW-1133">Transmembrane helix</keyword>
<reference evidence="6 7" key="1">
    <citation type="submission" date="2015-01" db="EMBL/GenBank/DDBJ databases">
        <title>The Genome Sequence of Exophiala spinifera CBS89968.</title>
        <authorList>
            <consortium name="The Broad Institute Genomics Platform"/>
            <person name="Cuomo C."/>
            <person name="de Hoog S."/>
            <person name="Gorbushina A."/>
            <person name="Stielow B."/>
            <person name="Teixiera M."/>
            <person name="Abouelleil A."/>
            <person name="Chapman S.B."/>
            <person name="Priest M."/>
            <person name="Young S.K."/>
            <person name="Wortman J."/>
            <person name="Nusbaum C."/>
            <person name="Birren B."/>
        </authorList>
    </citation>
    <scope>NUCLEOTIDE SEQUENCE [LARGE SCALE GENOMIC DNA]</scope>
    <source>
        <strain evidence="6 7">CBS 89968</strain>
    </source>
</reference>
<evidence type="ECO:0000256" key="1">
    <source>
        <dbReference type="ARBA" id="ARBA00022801"/>
    </source>
</evidence>
<keyword evidence="5" id="KW-0732">Signal</keyword>
<dbReference type="GeneID" id="27333051"/>
<feature type="region of interest" description="Disordered" evidence="3">
    <location>
        <begin position="25"/>
        <end position="57"/>
    </location>
</feature>
<evidence type="ECO:0000313" key="6">
    <source>
        <dbReference type="EMBL" id="KIW15918.1"/>
    </source>
</evidence>
<sequence length="412" mass="43194">MKLSWFALLSTTVILRANLVLSQDDSSNPGVNPDAQVDPTTPSSLSTQAESNARGDPNVAVVLSTNAHSRRSSGGEPVPEEGSKNDLVARQEIVYAGIPHIPDNCSDIRVFSFRGSNEPYPGRGGAMLGTLCALIEPKGLSCDYEDVDYPANISWSGLYCSSAHIGTTAGVNQMTDYVQKCPDSRLVMLGYSQGANVASDILGGGGGELFGCQQAPNPPLSRDIKPGSNIVAVVTMGNPRNTADQPYNLGRGSNYSGELGRSGQQLVDLNKYEDVMANWCNYGDPVCAVGSEPTNLTAHWDYYDEYSYVASEWVVATVMGYTDERLDLTLDGQNQSVVLVNKTSDSSSGNNGPANAHNSSGNVSTGSGNGSNGSRGGGGDEDGAFSFRSNAAGGLSVLMLVALVTAGLSFMI</sequence>
<dbReference type="SUPFAM" id="SSF53474">
    <property type="entry name" value="alpha/beta-Hydrolases"/>
    <property type="match status" value="1"/>
</dbReference>
<keyword evidence="2" id="KW-1015">Disulfide bond</keyword>
<dbReference type="AlphaFoldDB" id="A0A0D2BAA1"/>
<protein>
    <recommendedName>
        <fullName evidence="8">Cutinase</fullName>
    </recommendedName>
</protein>
<dbReference type="Pfam" id="PF01083">
    <property type="entry name" value="Cutinase"/>
    <property type="match status" value="1"/>
</dbReference>
<name>A0A0D2BAA1_9EURO</name>
<evidence type="ECO:0000256" key="2">
    <source>
        <dbReference type="ARBA" id="ARBA00023157"/>
    </source>
</evidence>
<feature type="chain" id="PRO_5002238990" description="Cutinase" evidence="5">
    <location>
        <begin position="23"/>
        <end position="412"/>
    </location>
</feature>
<dbReference type="Gene3D" id="3.40.50.1820">
    <property type="entry name" value="alpha/beta hydrolase"/>
    <property type="match status" value="1"/>
</dbReference>
<feature type="signal peptide" evidence="5">
    <location>
        <begin position="1"/>
        <end position="22"/>
    </location>
</feature>
<dbReference type="PANTHER" id="PTHR33630">
    <property type="entry name" value="CUTINASE RV1984C-RELATED-RELATED"/>
    <property type="match status" value="1"/>
</dbReference>
<evidence type="ECO:0000313" key="7">
    <source>
        <dbReference type="Proteomes" id="UP000053328"/>
    </source>
</evidence>
<feature type="compositionally biased region" description="Polar residues" evidence="3">
    <location>
        <begin position="38"/>
        <end position="51"/>
    </location>
</feature>
<dbReference type="EMBL" id="KN847495">
    <property type="protein sequence ID" value="KIW15918.1"/>
    <property type="molecule type" value="Genomic_DNA"/>
</dbReference>
<dbReference type="VEuPathDB" id="FungiDB:PV08_05968"/>
<accession>A0A0D2BAA1</accession>
<proteinExistence type="predicted"/>
<feature type="region of interest" description="Disordered" evidence="3">
    <location>
        <begin position="342"/>
        <end position="381"/>
    </location>
</feature>
<dbReference type="HOGENOM" id="CLU_705976_0_0_1"/>
<dbReference type="GO" id="GO:0052689">
    <property type="term" value="F:carboxylic ester hydrolase activity"/>
    <property type="evidence" value="ECO:0007669"/>
    <property type="project" value="UniProtKB-ARBA"/>
</dbReference>
<dbReference type="RefSeq" id="XP_016236134.1">
    <property type="nucleotide sequence ID" value="XM_016380307.1"/>
</dbReference>
<dbReference type="InterPro" id="IPR000675">
    <property type="entry name" value="Cutinase/axe"/>
</dbReference>
<dbReference type="SMART" id="SM01110">
    <property type="entry name" value="Cutinase"/>
    <property type="match status" value="1"/>
</dbReference>
<dbReference type="OrthoDB" id="2586582at2759"/>
<feature type="transmembrane region" description="Helical" evidence="4">
    <location>
        <begin position="391"/>
        <end position="411"/>
    </location>
</feature>
<keyword evidence="7" id="KW-1185">Reference proteome</keyword>
<feature type="compositionally biased region" description="Gly residues" evidence="3">
    <location>
        <begin position="367"/>
        <end position="377"/>
    </location>
</feature>
<dbReference type="Proteomes" id="UP000053328">
    <property type="component" value="Unassembled WGS sequence"/>
</dbReference>
<keyword evidence="4" id="KW-0812">Transmembrane</keyword>
<evidence type="ECO:0000256" key="5">
    <source>
        <dbReference type="SAM" id="SignalP"/>
    </source>
</evidence>
<evidence type="ECO:0000256" key="4">
    <source>
        <dbReference type="SAM" id="Phobius"/>
    </source>
</evidence>
<dbReference type="PANTHER" id="PTHR33630:SF13">
    <property type="entry name" value="ACETYLXYLAN ESTERASE"/>
    <property type="match status" value="1"/>
</dbReference>
<gene>
    <name evidence="6" type="ORF">PV08_05968</name>
</gene>
<feature type="compositionally biased region" description="Polar residues" evidence="3">
    <location>
        <begin position="342"/>
        <end position="357"/>
    </location>
</feature>
<keyword evidence="1" id="KW-0378">Hydrolase</keyword>